<feature type="transmembrane region" description="Helical" evidence="1">
    <location>
        <begin position="132"/>
        <end position="150"/>
    </location>
</feature>
<sequence length="210" mass="21852">MSLSVRSGAAATVADLLEARERDRAVEQELSAVRSSATAWRNGLGGFLAALVGFGLIKGRSDISQLAAPWNAVSGGWLLVSLACGAAAALLLLRAAHGVPALQNLRLIKPGPIWTHTEAAASMRALRRGIRWFFACVVSLVAAVAFTWYGPTAAKPQLNVTVGDSAICGAVEGLADAHLTMHTSVGQSTVDLRKATALRVVDACEKSPSP</sequence>
<keyword evidence="1" id="KW-1133">Transmembrane helix</keyword>
<evidence type="ECO:0000256" key="1">
    <source>
        <dbReference type="SAM" id="Phobius"/>
    </source>
</evidence>
<reference evidence="2 3" key="1">
    <citation type="submission" date="2021-01" db="EMBL/GenBank/DDBJ databases">
        <title>Whole genome shotgun sequence of Microbispora amethystogenes NBRC 101907.</title>
        <authorList>
            <person name="Komaki H."/>
            <person name="Tamura T."/>
        </authorList>
    </citation>
    <scope>NUCLEOTIDE SEQUENCE [LARGE SCALE GENOMIC DNA]</scope>
    <source>
        <strain evidence="2 3">NBRC 101907</strain>
    </source>
</reference>
<feature type="transmembrane region" description="Helical" evidence="1">
    <location>
        <begin position="39"/>
        <end position="57"/>
    </location>
</feature>
<accession>A0ABQ4FEK8</accession>
<organism evidence="2 3">
    <name type="scientific">Microbispora amethystogenes</name>
    <dbReference type="NCBI Taxonomy" id="1427754"/>
    <lineage>
        <taxon>Bacteria</taxon>
        <taxon>Bacillati</taxon>
        <taxon>Actinomycetota</taxon>
        <taxon>Actinomycetes</taxon>
        <taxon>Streptosporangiales</taxon>
        <taxon>Streptosporangiaceae</taxon>
        <taxon>Microbispora</taxon>
    </lineage>
</organism>
<keyword evidence="1" id="KW-0812">Transmembrane</keyword>
<feature type="transmembrane region" description="Helical" evidence="1">
    <location>
        <begin position="77"/>
        <end position="96"/>
    </location>
</feature>
<keyword evidence="1" id="KW-0472">Membrane</keyword>
<comment type="caution">
    <text evidence="2">The sequence shown here is derived from an EMBL/GenBank/DDBJ whole genome shotgun (WGS) entry which is preliminary data.</text>
</comment>
<evidence type="ECO:0000313" key="2">
    <source>
        <dbReference type="EMBL" id="GIH33245.1"/>
    </source>
</evidence>
<gene>
    <name evidence="2" type="ORF">Mam01_34090</name>
</gene>
<dbReference type="Proteomes" id="UP000651728">
    <property type="component" value="Unassembled WGS sequence"/>
</dbReference>
<protein>
    <submittedName>
        <fullName evidence="2">Uncharacterized protein</fullName>
    </submittedName>
</protein>
<proteinExistence type="predicted"/>
<evidence type="ECO:0000313" key="3">
    <source>
        <dbReference type="Proteomes" id="UP000651728"/>
    </source>
</evidence>
<name>A0ABQ4FEK8_9ACTN</name>
<keyword evidence="3" id="KW-1185">Reference proteome</keyword>
<dbReference type="EMBL" id="BOOB01000023">
    <property type="protein sequence ID" value="GIH33245.1"/>
    <property type="molecule type" value="Genomic_DNA"/>
</dbReference>